<gene>
    <name evidence="7" type="ORF">RND81_06G042300</name>
</gene>
<evidence type="ECO:0000256" key="5">
    <source>
        <dbReference type="ARBA" id="ARBA00023242"/>
    </source>
</evidence>
<dbReference type="PRINTS" id="PR00367">
    <property type="entry name" value="ETHRSPELEMNT"/>
</dbReference>
<dbReference type="EMBL" id="JBDFQZ010000006">
    <property type="protein sequence ID" value="KAK9713649.1"/>
    <property type="molecule type" value="Genomic_DNA"/>
</dbReference>
<dbReference type="FunFam" id="3.30.730.10:FF:000001">
    <property type="entry name" value="Ethylene-responsive transcription factor 2"/>
    <property type="match status" value="1"/>
</dbReference>
<evidence type="ECO:0000313" key="8">
    <source>
        <dbReference type="Proteomes" id="UP001443914"/>
    </source>
</evidence>
<evidence type="ECO:0000259" key="6">
    <source>
        <dbReference type="PROSITE" id="PS51032"/>
    </source>
</evidence>
<dbReference type="Pfam" id="PF00847">
    <property type="entry name" value="AP2"/>
    <property type="match status" value="1"/>
</dbReference>
<dbReference type="GO" id="GO:0009873">
    <property type="term" value="P:ethylene-activated signaling pathway"/>
    <property type="evidence" value="ECO:0007669"/>
    <property type="project" value="InterPro"/>
</dbReference>
<keyword evidence="8" id="KW-1185">Reference proteome</keyword>
<dbReference type="Gene3D" id="3.30.730.10">
    <property type="entry name" value="AP2/ERF domain"/>
    <property type="match status" value="1"/>
</dbReference>
<dbReference type="AlphaFoldDB" id="A0AAW1K451"/>
<dbReference type="GO" id="GO:0003677">
    <property type="term" value="F:DNA binding"/>
    <property type="evidence" value="ECO:0007669"/>
    <property type="project" value="UniProtKB-KW"/>
</dbReference>
<evidence type="ECO:0000256" key="2">
    <source>
        <dbReference type="ARBA" id="ARBA00023015"/>
    </source>
</evidence>
<dbReference type="PROSITE" id="PS51032">
    <property type="entry name" value="AP2_ERF"/>
    <property type="match status" value="1"/>
</dbReference>
<dbReference type="InterPro" id="IPR016177">
    <property type="entry name" value="DNA-bd_dom_sf"/>
</dbReference>
<comment type="subcellular location">
    <subcellularLocation>
        <location evidence="1">Nucleus</location>
    </subcellularLocation>
</comment>
<dbReference type="PANTHER" id="PTHR31190:SF473">
    <property type="entry name" value="OS05G0437100 PROTEIN"/>
    <property type="match status" value="1"/>
</dbReference>
<evidence type="ECO:0000256" key="4">
    <source>
        <dbReference type="ARBA" id="ARBA00023163"/>
    </source>
</evidence>
<organism evidence="7 8">
    <name type="scientific">Saponaria officinalis</name>
    <name type="common">Common soapwort</name>
    <name type="synonym">Lychnis saponaria</name>
    <dbReference type="NCBI Taxonomy" id="3572"/>
    <lineage>
        <taxon>Eukaryota</taxon>
        <taxon>Viridiplantae</taxon>
        <taxon>Streptophyta</taxon>
        <taxon>Embryophyta</taxon>
        <taxon>Tracheophyta</taxon>
        <taxon>Spermatophyta</taxon>
        <taxon>Magnoliopsida</taxon>
        <taxon>eudicotyledons</taxon>
        <taxon>Gunneridae</taxon>
        <taxon>Pentapetalae</taxon>
        <taxon>Caryophyllales</taxon>
        <taxon>Caryophyllaceae</taxon>
        <taxon>Caryophylleae</taxon>
        <taxon>Saponaria</taxon>
    </lineage>
</organism>
<dbReference type="InterPro" id="IPR001471">
    <property type="entry name" value="AP2/ERF_dom"/>
</dbReference>
<evidence type="ECO:0000313" key="7">
    <source>
        <dbReference type="EMBL" id="KAK9713649.1"/>
    </source>
</evidence>
<dbReference type="InterPro" id="IPR044808">
    <property type="entry name" value="ERF_plant"/>
</dbReference>
<sequence>MKENDINTSEEEIIMNNNNNNNLCLLGAPATEGIITAVDHNNNNNNNNNNWENEENIEEFMREIMLSPKMEGFSREREMHEIIYALSHVVSCETTSSYCGSSVVGVKRRHEEDYCVDDDEEVCRRLLFGDLRSDRSMSKEGPRYSTATTTAAAATTIGLTYSHNSITSEANDNVVRESSQSSRRKYRGVRQRPWGKWAAEIRDPYKATRVWLGTFETPESAAQAYDQAALRFRGSKAKLNFPENVSLENIPRNIPTKFLATPQNTESLVQDQALQFIQGSQDHNACVNCTRLTTNQNFVN</sequence>
<reference evidence="7" key="1">
    <citation type="submission" date="2024-03" db="EMBL/GenBank/DDBJ databases">
        <title>WGS assembly of Saponaria officinalis var. Norfolk2.</title>
        <authorList>
            <person name="Jenkins J."/>
            <person name="Shu S."/>
            <person name="Grimwood J."/>
            <person name="Barry K."/>
            <person name="Goodstein D."/>
            <person name="Schmutz J."/>
            <person name="Leebens-Mack J."/>
            <person name="Osbourn A."/>
        </authorList>
    </citation>
    <scope>NUCLEOTIDE SEQUENCE [LARGE SCALE GENOMIC DNA]</scope>
    <source>
        <strain evidence="7">JIC</strain>
    </source>
</reference>
<dbReference type="SUPFAM" id="SSF54171">
    <property type="entry name" value="DNA-binding domain"/>
    <property type="match status" value="1"/>
</dbReference>
<keyword evidence="3" id="KW-0238">DNA-binding</keyword>
<keyword evidence="4" id="KW-0804">Transcription</keyword>
<comment type="caution">
    <text evidence="7">The sequence shown here is derived from an EMBL/GenBank/DDBJ whole genome shotgun (WGS) entry which is preliminary data.</text>
</comment>
<name>A0AAW1K451_SAPOF</name>
<protein>
    <recommendedName>
        <fullName evidence="6">AP2/ERF domain-containing protein</fullName>
    </recommendedName>
</protein>
<dbReference type="Proteomes" id="UP001443914">
    <property type="component" value="Unassembled WGS sequence"/>
</dbReference>
<feature type="domain" description="AP2/ERF" evidence="6">
    <location>
        <begin position="185"/>
        <end position="242"/>
    </location>
</feature>
<accession>A0AAW1K451</accession>
<keyword evidence="2" id="KW-0805">Transcription regulation</keyword>
<dbReference type="GO" id="GO:0003700">
    <property type="term" value="F:DNA-binding transcription factor activity"/>
    <property type="evidence" value="ECO:0007669"/>
    <property type="project" value="InterPro"/>
</dbReference>
<dbReference type="SMART" id="SM00380">
    <property type="entry name" value="AP2"/>
    <property type="match status" value="1"/>
</dbReference>
<dbReference type="InterPro" id="IPR036955">
    <property type="entry name" value="AP2/ERF_dom_sf"/>
</dbReference>
<proteinExistence type="predicted"/>
<keyword evidence="5" id="KW-0539">Nucleus</keyword>
<dbReference type="GO" id="GO:0005634">
    <property type="term" value="C:nucleus"/>
    <property type="evidence" value="ECO:0007669"/>
    <property type="project" value="UniProtKB-SubCell"/>
</dbReference>
<dbReference type="CDD" id="cd00018">
    <property type="entry name" value="AP2"/>
    <property type="match status" value="1"/>
</dbReference>
<evidence type="ECO:0000256" key="1">
    <source>
        <dbReference type="ARBA" id="ARBA00004123"/>
    </source>
</evidence>
<dbReference type="PANTHER" id="PTHR31190">
    <property type="entry name" value="DNA-BINDING DOMAIN"/>
    <property type="match status" value="1"/>
</dbReference>
<evidence type="ECO:0000256" key="3">
    <source>
        <dbReference type="ARBA" id="ARBA00023125"/>
    </source>
</evidence>